<feature type="region of interest" description="Disordered" evidence="1">
    <location>
        <begin position="41"/>
        <end position="65"/>
    </location>
</feature>
<protein>
    <recommendedName>
        <fullName evidence="4">F-box domain-containing protein</fullName>
    </recommendedName>
</protein>
<sequence>MESSENHRAKKIAVTKEFPRIARDMVSPKFQSCSEGCRVFVGSQTEESPDENRSKRSIPSGRETQKAVDDVKLRVDFLPELPGEMIEKIISLIPFPRILTARALTNKVITGLDCINWTWVTLWKESLDCEAPRTPNPEPWESADHITSLGSLVCIATRATNIENPEKEYFAYNVFTRAWKWLPPRPACEPSSKPVKSRLHKSVNDNPIYLIPDGPDSYKVLILTKGLFRVGVDFCVPKIVAYLYESRSNSWTIRLSKLTKWLSVVRGGVYCNGVIYFDPILADDLESLHYSANIVESGYWDEDLPPLRIRTQRARILKFIVWENQLLLSSWGTWAREIGMIRKNSFNLYKVDPVTGGCDVIYTGPPESIPKACAGLRLWHGDSIFFGDKGDLELGKCMLDFNIRNRTWTLSPPVSRAKPYGRLVWSSTTFEPGRNPFITV</sequence>
<accession>A0ABD3IBW1</accession>
<evidence type="ECO:0000256" key="1">
    <source>
        <dbReference type="SAM" id="MobiDB-lite"/>
    </source>
</evidence>
<gene>
    <name evidence="2" type="ORF">R1sor_019195</name>
</gene>
<dbReference type="Proteomes" id="UP001633002">
    <property type="component" value="Unassembled WGS sequence"/>
</dbReference>
<proteinExistence type="predicted"/>
<dbReference type="PANTHER" id="PTHR31672">
    <property type="entry name" value="BNACNNG10540D PROTEIN"/>
    <property type="match status" value="1"/>
</dbReference>
<dbReference type="InterPro" id="IPR050796">
    <property type="entry name" value="SCF_F-box_component"/>
</dbReference>
<name>A0ABD3IBW1_9MARC</name>
<reference evidence="2 3" key="1">
    <citation type="submission" date="2024-09" db="EMBL/GenBank/DDBJ databases">
        <title>Chromosome-scale assembly of Riccia sorocarpa.</title>
        <authorList>
            <person name="Paukszto L."/>
        </authorList>
    </citation>
    <scope>NUCLEOTIDE SEQUENCE [LARGE SCALE GENOMIC DNA]</scope>
    <source>
        <strain evidence="2">LP-2024</strain>
        <tissue evidence="2">Aerial parts of the thallus</tissue>
    </source>
</reference>
<dbReference type="EMBL" id="JBJQOH010000001">
    <property type="protein sequence ID" value="KAL3701173.1"/>
    <property type="molecule type" value="Genomic_DNA"/>
</dbReference>
<organism evidence="2 3">
    <name type="scientific">Riccia sorocarpa</name>
    <dbReference type="NCBI Taxonomy" id="122646"/>
    <lineage>
        <taxon>Eukaryota</taxon>
        <taxon>Viridiplantae</taxon>
        <taxon>Streptophyta</taxon>
        <taxon>Embryophyta</taxon>
        <taxon>Marchantiophyta</taxon>
        <taxon>Marchantiopsida</taxon>
        <taxon>Marchantiidae</taxon>
        <taxon>Marchantiales</taxon>
        <taxon>Ricciaceae</taxon>
        <taxon>Riccia</taxon>
    </lineage>
</organism>
<comment type="caution">
    <text evidence="2">The sequence shown here is derived from an EMBL/GenBank/DDBJ whole genome shotgun (WGS) entry which is preliminary data.</text>
</comment>
<evidence type="ECO:0000313" key="3">
    <source>
        <dbReference type="Proteomes" id="UP001633002"/>
    </source>
</evidence>
<evidence type="ECO:0008006" key="4">
    <source>
        <dbReference type="Google" id="ProtNLM"/>
    </source>
</evidence>
<dbReference type="AlphaFoldDB" id="A0ABD3IBW1"/>
<evidence type="ECO:0000313" key="2">
    <source>
        <dbReference type="EMBL" id="KAL3701173.1"/>
    </source>
</evidence>
<keyword evidence="3" id="KW-1185">Reference proteome</keyword>
<dbReference type="PANTHER" id="PTHR31672:SF2">
    <property type="entry name" value="F-BOX DOMAIN-CONTAINING PROTEIN"/>
    <property type="match status" value="1"/>
</dbReference>